<dbReference type="GO" id="GO:0019354">
    <property type="term" value="P:siroheme biosynthetic process"/>
    <property type="evidence" value="ECO:0007669"/>
    <property type="project" value="UniProtKB-UniPathway"/>
</dbReference>
<evidence type="ECO:0000256" key="5">
    <source>
        <dbReference type="ARBA" id="ARBA00023244"/>
    </source>
</evidence>
<dbReference type="SUPFAM" id="SSF75615">
    <property type="entry name" value="Siroheme synthase middle domains-like"/>
    <property type="match status" value="1"/>
</dbReference>
<gene>
    <name evidence="7" type="ORF">ANME2D_02773</name>
</gene>
<evidence type="ECO:0000256" key="3">
    <source>
        <dbReference type="ARBA" id="ARBA00023002"/>
    </source>
</evidence>
<dbReference type="AlphaFoldDB" id="A0A062V280"/>
<keyword evidence="4" id="KW-0520">NAD</keyword>
<accession>A0A062V280</accession>
<dbReference type="PANTHER" id="PTHR35330">
    <property type="entry name" value="SIROHEME BIOSYNTHESIS PROTEIN MET8"/>
    <property type="match status" value="1"/>
</dbReference>
<dbReference type="PANTHER" id="PTHR35330:SF1">
    <property type="entry name" value="SIROHEME BIOSYNTHESIS PROTEIN MET8"/>
    <property type="match status" value="1"/>
</dbReference>
<dbReference type="InterPro" id="IPR006367">
    <property type="entry name" value="Sirohaem_synthase_N"/>
</dbReference>
<comment type="catalytic activity">
    <reaction evidence="6">
        <text>precorrin-2 + NAD(+) = sirohydrochlorin + NADH + 2 H(+)</text>
        <dbReference type="Rhea" id="RHEA:15613"/>
        <dbReference type="ChEBI" id="CHEBI:15378"/>
        <dbReference type="ChEBI" id="CHEBI:57540"/>
        <dbReference type="ChEBI" id="CHEBI:57945"/>
        <dbReference type="ChEBI" id="CHEBI:58351"/>
        <dbReference type="ChEBI" id="CHEBI:58827"/>
        <dbReference type="EC" id="1.3.1.76"/>
    </reaction>
</comment>
<proteinExistence type="predicted"/>
<organism evidence="7 8">
    <name type="scientific">Candidatus Methanoperedens nitratireducens</name>
    <dbReference type="NCBI Taxonomy" id="1392998"/>
    <lineage>
        <taxon>Archaea</taxon>
        <taxon>Methanobacteriati</taxon>
        <taxon>Methanobacteriota</taxon>
        <taxon>Stenosarchaea group</taxon>
        <taxon>Methanomicrobia</taxon>
        <taxon>Methanosarcinales</taxon>
        <taxon>ANME-2 cluster</taxon>
        <taxon>Candidatus Methanoperedentaceae</taxon>
        <taxon>Candidatus Methanoperedens</taxon>
    </lineage>
</organism>
<dbReference type="GO" id="GO:0004325">
    <property type="term" value="F:ferrochelatase activity"/>
    <property type="evidence" value="ECO:0007669"/>
    <property type="project" value="InterPro"/>
</dbReference>
<dbReference type="UniPathway" id="UPA00262">
    <property type="reaction ID" value="UER00222"/>
</dbReference>
<dbReference type="EC" id="1.3.1.76" evidence="2"/>
<evidence type="ECO:0000256" key="6">
    <source>
        <dbReference type="ARBA" id="ARBA00047561"/>
    </source>
</evidence>
<dbReference type="Proteomes" id="UP000027153">
    <property type="component" value="Unassembled WGS sequence"/>
</dbReference>
<dbReference type="GO" id="GO:0043115">
    <property type="term" value="F:precorrin-2 dehydrogenase activity"/>
    <property type="evidence" value="ECO:0007669"/>
    <property type="project" value="UniProtKB-EC"/>
</dbReference>
<comment type="pathway">
    <text evidence="1">Porphyrin-containing compound metabolism; siroheme biosynthesis; sirohydrochlorin from precorrin-2: step 1/1.</text>
</comment>
<evidence type="ECO:0000256" key="4">
    <source>
        <dbReference type="ARBA" id="ARBA00023027"/>
    </source>
</evidence>
<comment type="caution">
    <text evidence="7">The sequence shown here is derived from an EMBL/GenBank/DDBJ whole genome shotgun (WGS) entry which is preliminary data.</text>
</comment>
<dbReference type="RefSeq" id="WP_048092612.1">
    <property type="nucleotide sequence ID" value="NZ_JMIY01000007.1"/>
</dbReference>
<dbReference type="OrthoDB" id="10510at2157"/>
<evidence type="ECO:0000256" key="2">
    <source>
        <dbReference type="ARBA" id="ARBA00012400"/>
    </source>
</evidence>
<keyword evidence="8" id="KW-1185">Reference proteome</keyword>
<evidence type="ECO:0000256" key="1">
    <source>
        <dbReference type="ARBA" id="ARBA00005010"/>
    </source>
</evidence>
<name>A0A062V280_9EURY</name>
<dbReference type="EMBL" id="JMIY01000007">
    <property type="protein sequence ID" value="KCZ70748.1"/>
    <property type="molecule type" value="Genomic_DNA"/>
</dbReference>
<keyword evidence="3 7" id="KW-0560">Oxidoreductase</keyword>
<dbReference type="Gene3D" id="1.10.8.610">
    <property type="entry name" value="SirC, precorrin-2 dehydrogenase, C-terminal helical domain-like"/>
    <property type="match status" value="1"/>
</dbReference>
<dbReference type="InterPro" id="IPR028161">
    <property type="entry name" value="Met8-like"/>
</dbReference>
<dbReference type="Gene3D" id="3.40.50.720">
    <property type="entry name" value="NAD(P)-binding Rossmann-like Domain"/>
    <property type="match status" value="1"/>
</dbReference>
<sequence length="217" mass="24548">MRNFLPLMLDLAGKEVVIFGGGEVGERKASLFCDCARVVVISRDFTPLLGQLSERKKIKTIKVEDISEKEMLQYMKNAFIIIPATNNALLNEKIASLADRRGILVNRVDDLGDIIIPSVIRRGDIVIGISTLGQSPAISKYIRKRIEEVITPEFAQMSRLQNDLRKILKSKVEDQTKRKEILWSVINDNEVWTAIGESYEKAYKVALKHLEIGEHNV</sequence>
<evidence type="ECO:0000313" key="7">
    <source>
        <dbReference type="EMBL" id="KCZ70748.1"/>
    </source>
</evidence>
<protein>
    <recommendedName>
        <fullName evidence="2">precorrin-2 dehydrogenase</fullName>
        <ecNumber evidence="2">1.3.1.76</ecNumber>
    </recommendedName>
</protein>
<reference evidence="7 8" key="1">
    <citation type="journal article" date="2013" name="Nature">
        <title>Anaerobic oxidation of methane coupled to nitrate reduction in a novel archaeal lineage.</title>
        <authorList>
            <person name="Haroon M.F."/>
            <person name="Hu S."/>
            <person name="Shi Y."/>
            <person name="Imelfort M."/>
            <person name="Keller J."/>
            <person name="Hugenholtz P."/>
            <person name="Yuan Z."/>
            <person name="Tyson G.W."/>
        </authorList>
    </citation>
    <scope>NUCLEOTIDE SEQUENCE [LARGE SCALE GENOMIC DNA]</scope>
    <source>
        <strain evidence="7 8">ANME-2d</strain>
    </source>
</reference>
<dbReference type="InterPro" id="IPR042518">
    <property type="entry name" value="SirC_C"/>
</dbReference>
<evidence type="ECO:0000313" key="8">
    <source>
        <dbReference type="Proteomes" id="UP000027153"/>
    </source>
</evidence>
<dbReference type="Pfam" id="PF13241">
    <property type="entry name" value="NAD_binding_7"/>
    <property type="match status" value="1"/>
</dbReference>
<dbReference type="NCBIfam" id="TIGR01470">
    <property type="entry name" value="cysG_Nterm"/>
    <property type="match status" value="1"/>
</dbReference>
<dbReference type="SUPFAM" id="SSF51735">
    <property type="entry name" value="NAD(P)-binding Rossmann-fold domains"/>
    <property type="match status" value="1"/>
</dbReference>
<dbReference type="InterPro" id="IPR036291">
    <property type="entry name" value="NAD(P)-bd_dom_sf"/>
</dbReference>
<keyword evidence="7" id="KW-0456">Lyase</keyword>
<keyword evidence="5" id="KW-0627">Porphyrin biosynthesis</keyword>